<gene>
    <name evidence="2" type="ORF">AHA02nite_13920</name>
</gene>
<evidence type="ECO:0000256" key="1">
    <source>
        <dbReference type="SAM" id="Phobius"/>
    </source>
</evidence>
<evidence type="ECO:0000313" key="2">
    <source>
        <dbReference type="EMBL" id="GEN45616.1"/>
    </source>
</evidence>
<proteinExistence type="predicted"/>
<dbReference type="EMBL" id="BJYA01000008">
    <property type="protein sequence ID" value="GEN45616.1"/>
    <property type="molecule type" value="Genomic_DNA"/>
</dbReference>
<organism evidence="2 3">
    <name type="scientific">Alkalibacillus haloalkaliphilus</name>
    <dbReference type="NCBI Taxonomy" id="94136"/>
    <lineage>
        <taxon>Bacteria</taxon>
        <taxon>Bacillati</taxon>
        <taxon>Bacillota</taxon>
        <taxon>Bacilli</taxon>
        <taxon>Bacillales</taxon>
        <taxon>Bacillaceae</taxon>
        <taxon>Alkalibacillus</taxon>
    </lineage>
</organism>
<dbReference type="AlphaFoldDB" id="A0A511W3F1"/>
<feature type="transmembrane region" description="Helical" evidence="1">
    <location>
        <begin position="71"/>
        <end position="95"/>
    </location>
</feature>
<accession>A0A511W3F1</accession>
<feature type="transmembrane region" description="Helical" evidence="1">
    <location>
        <begin position="7"/>
        <end position="27"/>
    </location>
</feature>
<dbReference type="RefSeq" id="WP_146815709.1">
    <property type="nucleotide sequence ID" value="NZ_BJYA01000008.1"/>
</dbReference>
<reference evidence="2 3" key="1">
    <citation type="submission" date="2019-07" db="EMBL/GenBank/DDBJ databases">
        <title>Whole genome shotgun sequence of Alkalibacillus haloalkaliphilus NBRC 103110.</title>
        <authorList>
            <person name="Hosoyama A."/>
            <person name="Uohara A."/>
            <person name="Ohji S."/>
            <person name="Ichikawa N."/>
        </authorList>
    </citation>
    <scope>NUCLEOTIDE SEQUENCE [LARGE SCALE GENOMIC DNA]</scope>
    <source>
        <strain evidence="2 3">NBRC 103110</strain>
    </source>
</reference>
<protein>
    <submittedName>
        <fullName evidence="2">Uncharacterized protein</fullName>
    </submittedName>
</protein>
<sequence>MYIIGLYSMMLLAFLLGWYGENIAYFFEEHLTVLNTLLVVTVVSIALFIIAYIIGTILLAKGKVKPKMYMFFFTVNIVVGLLVSVRSIFFLAMGWQLL</sequence>
<feature type="transmembrane region" description="Helical" evidence="1">
    <location>
        <begin position="33"/>
        <end position="59"/>
    </location>
</feature>
<comment type="caution">
    <text evidence="2">The sequence shown here is derived from an EMBL/GenBank/DDBJ whole genome shotgun (WGS) entry which is preliminary data.</text>
</comment>
<keyword evidence="3" id="KW-1185">Reference proteome</keyword>
<dbReference type="Proteomes" id="UP000321440">
    <property type="component" value="Unassembled WGS sequence"/>
</dbReference>
<keyword evidence="1" id="KW-0472">Membrane</keyword>
<name>A0A511W3F1_9BACI</name>
<keyword evidence="1" id="KW-0812">Transmembrane</keyword>
<keyword evidence="1" id="KW-1133">Transmembrane helix</keyword>
<evidence type="ECO:0000313" key="3">
    <source>
        <dbReference type="Proteomes" id="UP000321440"/>
    </source>
</evidence>